<protein>
    <recommendedName>
        <fullName evidence="3">DUF2680 domain-containing protein</fullName>
    </recommendedName>
</protein>
<name>A0A1I3DCG9_9FIRM</name>
<dbReference type="AlphaFoldDB" id="A0A1I3DCG9"/>
<evidence type="ECO:0000313" key="2">
    <source>
        <dbReference type="Proteomes" id="UP000199287"/>
    </source>
</evidence>
<sequence>MKKRLAIGMTMVLVLAFGVVTFAETVEVPQWYKDMVQWRQERLEEAVEDGLITEEEAEWRQEHWEEMDEFRREKGFDYGMGAGYGPCHGERGFMGGRRGGFGGRSEGASGSRGMFRGMF</sequence>
<evidence type="ECO:0008006" key="3">
    <source>
        <dbReference type="Google" id="ProtNLM"/>
    </source>
</evidence>
<gene>
    <name evidence="1" type="ORF">SAMN05192551_103236</name>
</gene>
<dbReference type="RefSeq" id="WP_093371277.1">
    <property type="nucleotide sequence ID" value="NZ_FOQA01000003.1"/>
</dbReference>
<evidence type="ECO:0000313" key="1">
    <source>
        <dbReference type="EMBL" id="SFH84269.1"/>
    </source>
</evidence>
<reference evidence="2" key="1">
    <citation type="submission" date="2016-10" db="EMBL/GenBank/DDBJ databases">
        <authorList>
            <person name="Varghese N."/>
            <person name="Submissions S."/>
        </authorList>
    </citation>
    <scope>NUCLEOTIDE SEQUENCE [LARGE SCALE GENOMIC DNA]</scope>
    <source>
        <strain evidence="2">Z-7934</strain>
    </source>
</reference>
<dbReference type="STRING" id="69895.SAMN05192551_103236"/>
<proteinExistence type="predicted"/>
<dbReference type="EMBL" id="FOQA01000003">
    <property type="protein sequence ID" value="SFH84269.1"/>
    <property type="molecule type" value="Genomic_DNA"/>
</dbReference>
<keyword evidence="2" id="KW-1185">Reference proteome</keyword>
<organism evidence="1 2">
    <name type="scientific">Tindallia magadiensis</name>
    <dbReference type="NCBI Taxonomy" id="69895"/>
    <lineage>
        <taxon>Bacteria</taxon>
        <taxon>Bacillati</taxon>
        <taxon>Bacillota</taxon>
        <taxon>Clostridia</taxon>
        <taxon>Peptostreptococcales</taxon>
        <taxon>Tindalliaceae</taxon>
        <taxon>Tindallia</taxon>
    </lineage>
</organism>
<dbReference type="Proteomes" id="UP000199287">
    <property type="component" value="Unassembled WGS sequence"/>
</dbReference>
<dbReference type="OrthoDB" id="1787349at2"/>
<accession>A0A1I3DCG9</accession>